<dbReference type="AlphaFoldDB" id="A0AAV2YYQ0"/>
<protein>
    <submittedName>
        <fullName evidence="2">Uncharacterized protein</fullName>
    </submittedName>
</protein>
<proteinExistence type="predicted"/>
<keyword evidence="3" id="KW-1185">Reference proteome</keyword>
<reference evidence="2" key="1">
    <citation type="submission" date="2022-11" db="EMBL/GenBank/DDBJ databases">
        <authorList>
            <person name="Morgan W.R."/>
            <person name="Tartar A."/>
        </authorList>
    </citation>
    <scope>NUCLEOTIDE SEQUENCE</scope>
    <source>
        <strain evidence="2">ARSEF 373</strain>
    </source>
</reference>
<comment type="caution">
    <text evidence="2">The sequence shown here is derived from an EMBL/GenBank/DDBJ whole genome shotgun (WGS) entry which is preliminary data.</text>
</comment>
<organism evidence="2 3">
    <name type="scientific">Lagenidium giganteum</name>
    <dbReference type="NCBI Taxonomy" id="4803"/>
    <lineage>
        <taxon>Eukaryota</taxon>
        <taxon>Sar</taxon>
        <taxon>Stramenopiles</taxon>
        <taxon>Oomycota</taxon>
        <taxon>Peronosporomycetes</taxon>
        <taxon>Pythiales</taxon>
        <taxon>Pythiaceae</taxon>
    </lineage>
</organism>
<gene>
    <name evidence="2" type="ORF">N0F65_000120</name>
</gene>
<evidence type="ECO:0000313" key="3">
    <source>
        <dbReference type="Proteomes" id="UP001146120"/>
    </source>
</evidence>
<name>A0AAV2YYQ0_9STRA</name>
<evidence type="ECO:0000313" key="2">
    <source>
        <dbReference type="EMBL" id="DAZ98406.1"/>
    </source>
</evidence>
<dbReference type="EMBL" id="DAKRPA010000107">
    <property type="protein sequence ID" value="DAZ98406.1"/>
    <property type="molecule type" value="Genomic_DNA"/>
</dbReference>
<reference evidence="2" key="2">
    <citation type="journal article" date="2023" name="Microbiol Resour">
        <title>Decontamination and Annotation of the Draft Genome Sequence of the Oomycete Lagenidium giganteum ARSEF 373.</title>
        <authorList>
            <person name="Morgan W.R."/>
            <person name="Tartar A."/>
        </authorList>
    </citation>
    <scope>NUCLEOTIDE SEQUENCE</scope>
    <source>
        <strain evidence="2">ARSEF 373</strain>
    </source>
</reference>
<evidence type="ECO:0000256" key="1">
    <source>
        <dbReference type="SAM" id="MobiDB-lite"/>
    </source>
</evidence>
<dbReference type="Proteomes" id="UP001146120">
    <property type="component" value="Unassembled WGS sequence"/>
</dbReference>
<sequence>MEQSLSTVGASPRPLALDVSSPLTKTMGGGGGMSWRPASDFYCNERRSTSAPHTHCQPTKLCGQIHPAHVRMSNTCTYAPACKERARQDVAQSREPKPACK</sequence>
<feature type="region of interest" description="Disordered" evidence="1">
    <location>
        <begin position="1"/>
        <end position="32"/>
    </location>
</feature>
<accession>A0AAV2YYQ0</accession>